<dbReference type="InterPro" id="IPR000531">
    <property type="entry name" value="Beta-barrel_TonB"/>
</dbReference>
<dbReference type="InterPro" id="IPR023996">
    <property type="entry name" value="TonB-dep_OMP_SusC/RagA"/>
</dbReference>
<evidence type="ECO:0000256" key="2">
    <source>
        <dbReference type="ARBA" id="ARBA00022448"/>
    </source>
</evidence>
<sequence>MQQSIKQTFRILYAVFLSLTVLSVFSMSVAHAQTSVEGGEVSGVVTDDQGPVIGAAVMVKGTQNGVSTNPDGSYTLSGLQENDVIVVSLLGYDDVEVVWTGQAKQDFVLQTSTSFLDEVVVVGYGVQKKVNVTGSVSMVESDVLESRPVQNVSQALQGQIPGLNLNVGNSGGSLDSEMSINIRGAGTIGDGSAASPLVLIDGIEGNLNSINPNDIESVSVLKDASSSSIYGSRAAFGVILVTTKSGKTGRTNVSYSGNVRFNDAIGVPDMANSYDFATMFNAANINDGGSPIFNDAYMQNIKDYMDGKLEHSTIATGNVWAKWNEGAYDNIDWIKEFYKDWVPSHEHNVSVSGGTEKVQFFVSGNFLDQNGLSRHGKDDMQRYTLNGKISAQLADWAKLTYNTKWTREDYERPTYLTGLFFHNVARKWPIQPAYDPNGYPMNESEIEQMENGGRQNKQTDIFTNQVALVFEPLKDWHINLEGSVRARTEYQHWEVLPVYYYDVNGNPVEMVWGMGSGDYAAGQSRVNEYTYKENYYTTNIYTDYSKTFDSGHYFKVMVGFNAEKYGTRSITAQRDGLITPTVPTLNTALDADVANGGYAHYATAGFFGRINYNYKERYMLEINGRYDGSSRFVGEKQWGFFPSFSAGWNIAKEKFFTDAVAPGTVSTLKLRASWGELGNTNTNNWYPFYQTLPQGTNYNWIINGSLPAYASNPGIVSSLLTWERVRSWDVALDFAFLNDRLTGSVGYFQRATLNMVGPAPELSSILGTSVPKINNCDMLSSGFELELSWRDQIGDFQYGARFTLSDARQRITRYPNDTKSLANSPAYYEGAYLNDIWGYTTIGIAKSDEEMRAHLDKVDQTLFAGEAEWGAGDVMYADLNNNGRIDTGSNTADDPGDRRVIGNSTPRFNYGITLDAAWKGFDLRVFFQGVGKRDLWLSGPYFWGLSGGMWGSNVYEEHLDYWTPENTDAYYPRPTWSGRNQNTQTGYLQNGAYCRLKNITLGYTFPKKWMEKAKLQSIRIYVSADNVATMTSLSSMFDPEATGSMYSDPGKLYPLQRVISVGVNLNF</sequence>
<dbReference type="Pfam" id="PF13715">
    <property type="entry name" value="CarbopepD_reg_2"/>
    <property type="match status" value="1"/>
</dbReference>
<evidence type="ECO:0000259" key="12">
    <source>
        <dbReference type="Pfam" id="PF07715"/>
    </source>
</evidence>
<evidence type="ECO:0000256" key="7">
    <source>
        <dbReference type="ARBA" id="ARBA00023237"/>
    </source>
</evidence>
<evidence type="ECO:0000256" key="6">
    <source>
        <dbReference type="ARBA" id="ARBA00023136"/>
    </source>
</evidence>
<keyword evidence="5 9" id="KW-0798">TonB box</keyword>
<organism evidence="13 14">
    <name type="scientific">Candidatus Cryptobacteroides excrementipullorum</name>
    <dbReference type="NCBI Taxonomy" id="2840761"/>
    <lineage>
        <taxon>Bacteria</taxon>
        <taxon>Pseudomonadati</taxon>
        <taxon>Bacteroidota</taxon>
        <taxon>Bacteroidia</taxon>
        <taxon>Bacteroidales</taxon>
        <taxon>Candidatus Cryptobacteroides</taxon>
    </lineage>
</organism>
<name>A0A9D9IVY4_9BACT</name>
<evidence type="ECO:0000256" key="3">
    <source>
        <dbReference type="ARBA" id="ARBA00022452"/>
    </source>
</evidence>
<feature type="domain" description="TonB-dependent receptor plug" evidence="12">
    <location>
        <begin position="129"/>
        <end position="238"/>
    </location>
</feature>
<reference evidence="13" key="1">
    <citation type="submission" date="2020-10" db="EMBL/GenBank/DDBJ databases">
        <authorList>
            <person name="Gilroy R."/>
        </authorList>
    </citation>
    <scope>NUCLEOTIDE SEQUENCE</scope>
    <source>
        <strain evidence="13">2478</strain>
    </source>
</reference>
<evidence type="ECO:0000256" key="5">
    <source>
        <dbReference type="ARBA" id="ARBA00023077"/>
    </source>
</evidence>
<feature type="signal peptide" evidence="10">
    <location>
        <begin position="1"/>
        <end position="32"/>
    </location>
</feature>
<evidence type="ECO:0000256" key="10">
    <source>
        <dbReference type="SAM" id="SignalP"/>
    </source>
</evidence>
<comment type="similarity">
    <text evidence="8 9">Belongs to the TonB-dependent receptor family.</text>
</comment>
<feature type="domain" description="TonB-dependent receptor-like beta-barrel" evidence="11">
    <location>
        <begin position="421"/>
        <end position="1027"/>
    </location>
</feature>
<dbReference type="EMBL" id="JADILZ010000093">
    <property type="protein sequence ID" value="MBO8479151.1"/>
    <property type="molecule type" value="Genomic_DNA"/>
</dbReference>
<evidence type="ECO:0000313" key="13">
    <source>
        <dbReference type="EMBL" id="MBO8479151.1"/>
    </source>
</evidence>
<dbReference type="Gene3D" id="2.40.170.20">
    <property type="entry name" value="TonB-dependent receptor, beta-barrel domain"/>
    <property type="match status" value="1"/>
</dbReference>
<evidence type="ECO:0000313" key="14">
    <source>
        <dbReference type="Proteomes" id="UP000823771"/>
    </source>
</evidence>
<keyword evidence="13" id="KW-0675">Receptor</keyword>
<dbReference type="InterPro" id="IPR023997">
    <property type="entry name" value="TonB-dep_OMP_SusC/RagA_CS"/>
</dbReference>
<dbReference type="InterPro" id="IPR039426">
    <property type="entry name" value="TonB-dep_rcpt-like"/>
</dbReference>
<dbReference type="PROSITE" id="PS52016">
    <property type="entry name" value="TONB_DEPENDENT_REC_3"/>
    <property type="match status" value="1"/>
</dbReference>
<gene>
    <name evidence="13" type="ORF">IAB80_09750</name>
</gene>
<keyword evidence="6 8" id="KW-0472">Membrane</keyword>
<dbReference type="SUPFAM" id="SSF56935">
    <property type="entry name" value="Porins"/>
    <property type="match status" value="1"/>
</dbReference>
<dbReference type="Gene3D" id="2.170.130.10">
    <property type="entry name" value="TonB-dependent receptor, plug domain"/>
    <property type="match status" value="1"/>
</dbReference>
<dbReference type="InterPro" id="IPR008969">
    <property type="entry name" value="CarboxyPept-like_regulatory"/>
</dbReference>
<evidence type="ECO:0000256" key="1">
    <source>
        <dbReference type="ARBA" id="ARBA00004571"/>
    </source>
</evidence>
<keyword evidence="4 8" id="KW-0812">Transmembrane</keyword>
<keyword evidence="10" id="KW-0732">Signal</keyword>
<evidence type="ECO:0000256" key="9">
    <source>
        <dbReference type="RuleBase" id="RU003357"/>
    </source>
</evidence>
<accession>A0A9D9IVY4</accession>
<dbReference type="GO" id="GO:0009279">
    <property type="term" value="C:cell outer membrane"/>
    <property type="evidence" value="ECO:0007669"/>
    <property type="project" value="UniProtKB-SubCell"/>
</dbReference>
<reference evidence="13" key="2">
    <citation type="journal article" date="2021" name="PeerJ">
        <title>Extensive microbial diversity within the chicken gut microbiome revealed by metagenomics and culture.</title>
        <authorList>
            <person name="Gilroy R."/>
            <person name="Ravi A."/>
            <person name="Getino M."/>
            <person name="Pursley I."/>
            <person name="Horton D.L."/>
            <person name="Alikhan N.F."/>
            <person name="Baker D."/>
            <person name="Gharbi K."/>
            <person name="Hall N."/>
            <person name="Watson M."/>
            <person name="Adriaenssens E.M."/>
            <person name="Foster-Nyarko E."/>
            <person name="Jarju S."/>
            <person name="Secka A."/>
            <person name="Antonio M."/>
            <person name="Oren A."/>
            <person name="Chaudhuri R.R."/>
            <person name="La Ragione R."/>
            <person name="Hildebrand F."/>
            <person name="Pallen M.J."/>
        </authorList>
    </citation>
    <scope>NUCLEOTIDE SEQUENCE</scope>
    <source>
        <strain evidence="13">2478</strain>
    </source>
</reference>
<feature type="chain" id="PRO_5038724333" evidence="10">
    <location>
        <begin position="33"/>
        <end position="1067"/>
    </location>
</feature>
<dbReference type="Pfam" id="PF07715">
    <property type="entry name" value="Plug"/>
    <property type="match status" value="1"/>
</dbReference>
<evidence type="ECO:0000259" key="11">
    <source>
        <dbReference type="Pfam" id="PF00593"/>
    </source>
</evidence>
<keyword evidence="3 8" id="KW-1134">Transmembrane beta strand</keyword>
<dbReference type="Pfam" id="PF00593">
    <property type="entry name" value="TonB_dep_Rec_b-barrel"/>
    <property type="match status" value="1"/>
</dbReference>
<dbReference type="InterPro" id="IPR036942">
    <property type="entry name" value="Beta-barrel_TonB_sf"/>
</dbReference>
<dbReference type="InterPro" id="IPR012910">
    <property type="entry name" value="Plug_dom"/>
</dbReference>
<dbReference type="Proteomes" id="UP000823771">
    <property type="component" value="Unassembled WGS sequence"/>
</dbReference>
<evidence type="ECO:0000256" key="8">
    <source>
        <dbReference type="PROSITE-ProRule" id="PRU01360"/>
    </source>
</evidence>
<dbReference type="NCBIfam" id="TIGR04057">
    <property type="entry name" value="SusC_RagA_signa"/>
    <property type="match status" value="1"/>
</dbReference>
<keyword evidence="7 8" id="KW-0998">Cell outer membrane</keyword>
<dbReference type="NCBIfam" id="TIGR04056">
    <property type="entry name" value="OMP_RagA_SusC"/>
    <property type="match status" value="1"/>
</dbReference>
<dbReference type="InterPro" id="IPR037066">
    <property type="entry name" value="Plug_dom_sf"/>
</dbReference>
<protein>
    <submittedName>
        <fullName evidence="13">TonB-dependent receptor</fullName>
    </submittedName>
</protein>
<keyword evidence="2 8" id="KW-0813">Transport</keyword>
<dbReference type="Gene3D" id="2.60.40.1120">
    <property type="entry name" value="Carboxypeptidase-like, regulatory domain"/>
    <property type="match status" value="1"/>
</dbReference>
<comment type="subcellular location">
    <subcellularLocation>
        <location evidence="1 8">Cell outer membrane</location>
        <topology evidence="1 8">Multi-pass membrane protein</topology>
    </subcellularLocation>
</comment>
<dbReference type="FunFam" id="2.170.130.10:FF:000024">
    <property type="entry name" value="Outer membrane protein"/>
    <property type="match status" value="1"/>
</dbReference>
<proteinExistence type="inferred from homology"/>
<evidence type="ECO:0000256" key="4">
    <source>
        <dbReference type="ARBA" id="ARBA00022692"/>
    </source>
</evidence>
<dbReference type="AlphaFoldDB" id="A0A9D9IVY4"/>
<dbReference type="SUPFAM" id="SSF49464">
    <property type="entry name" value="Carboxypeptidase regulatory domain-like"/>
    <property type="match status" value="1"/>
</dbReference>
<comment type="caution">
    <text evidence="13">The sequence shown here is derived from an EMBL/GenBank/DDBJ whole genome shotgun (WGS) entry which is preliminary data.</text>
</comment>